<evidence type="ECO:0000256" key="1">
    <source>
        <dbReference type="SAM" id="Phobius"/>
    </source>
</evidence>
<sequence length="178" mass="19441">MIKWRGCRSIFPQTSSSWYWISSQNLSTRTSSFEAEADKGLNIHASRHKWSEERHLSAKEVASFCHSTGDFNPIHCDLVQAQKAGFEGMVIPGLLVASMFPAIIAAAFPGAIYLSQTLKFRHPAVVPADIKATVTFVNTKQGFTEFNTVACEGQTVIVDGTAKALLPKQPRAQLAGES</sequence>
<dbReference type="SUPFAM" id="SSF54637">
    <property type="entry name" value="Thioesterase/thiol ester dehydrase-isomerase"/>
    <property type="match status" value="1"/>
</dbReference>
<dbReference type="InterPro" id="IPR050965">
    <property type="entry name" value="UPF0336/Enoyl-CoA_hydratase"/>
</dbReference>
<dbReference type="GO" id="GO:0005739">
    <property type="term" value="C:mitochondrion"/>
    <property type="evidence" value="ECO:0007669"/>
    <property type="project" value="TreeGrafter"/>
</dbReference>
<dbReference type="InterPro" id="IPR002539">
    <property type="entry name" value="MaoC-like_dom"/>
</dbReference>
<keyword evidence="1" id="KW-0812">Transmembrane</keyword>
<keyword evidence="1" id="KW-0472">Membrane</keyword>
<dbReference type="PANTHER" id="PTHR43437">
    <property type="entry name" value="HYDROXYACYL-THIOESTER DEHYDRATASE TYPE 2, MITOCHONDRIAL-RELATED"/>
    <property type="match status" value="1"/>
</dbReference>
<dbReference type="InterPro" id="IPR029069">
    <property type="entry name" value="HotDog_dom_sf"/>
</dbReference>
<feature type="domain" description="MaoC-like" evidence="2">
    <location>
        <begin position="51"/>
        <end position="147"/>
    </location>
</feature>
<dbReference type="GO" id="GO:0019171">
    <property type="term" value="F:(3R)-hydroxyacyl-[acyl-carrier-protein] dehydratase activity"/>
    <property type="evidence" value="ECO:0007669"/>
    <property type="project" value="TreeGrafter"/>
</dbReference>
<dbReference type="GO" id="GO:0006633">
    <property type="term" value="P:fatty acid biosynthetic process"/>
    <property type="evidence" value="ECO:0007669"/>
    <property type="project" value="TreeGrafter"/>
</dbReference>
<dbReference type="EMBL" id="JALJOV010001389">
    <property type="protein sequence ID" value="KAK9848574.1"/>
    <property type="molecule type" value="Genomic_DNA"/>
</dbReference>
<keyword evidence="1" id="KW-1133">Transmembrane helix</keyword>
<feature type="transmembrane region" description="Helical" evidence="1">
    <location>
        <begin position="89"/>
        <end position="114"/>
    </location>
</feature>
<evidence type="ECO:0000259" key="2">
    <source>
        <dbReference type="Pfam" id="PF01575"/>
    </source>
</evidence>
<accession>A0AAW1SNU5</accession>
<gene>
    <name evidence="3" type="ORF">WJX84_009051</name>
</gene>
<dbReference type="Pfam" id="PF01575">
    <property type="entry name" value="MaoC_dehydratas"/>
    <property type="match status" value="1"/>
</dbReference>
<proteinExistence type="predicted"/>
<dbReference type="Gene3D" id="3.10.129.10">
    <property type="entry name" value="Hotdog Thioesterase"/>
    <property type="match status" value="1"/>
</dbReference>
<name>A0AAW1SNU5_9CHLO</name>
<reference evidence="3 4" key="1">
    <citation type="journal article" date="2024" name="Nat. Commun.">
        <title>Phylogenomics reveals the evolutionary origins of lichenization in chlorophyte algae.</title>
        <authorList>
            <person name="Puginier C."/>
            <person name="Libourel C."/>
            <person name="Otte J."/>
            <person name="Skaloud P."/>
            <person name="Haon M."/>
            <person name="Grisel S."/>
            <person name="Petersen M."/>
            <person name="Berrin J.G."/>
            <person name="Delaux P.M."/>
            <person name="Dal Grande F."/>
            <person name="Keller J."/>
        </authorList>
    </citation>
    <scope>NUCLEOTIDE SEQUENCE [LARGE SCALE GENOMIC DNA]</scope>
    <source>
        <strain evidence="3 4">SAG 2523</strain>
    </source>
</reference>
<protein>
    <recommendedName>
        <fullName evidence="2">MaoC-like domain-containing protein</fullName>
    </recommendedName>
</protein>
<dbReference type="PANTHER" id="PTHR43437:SF3">
    <property type="entry name" value="HYDROXYACYL-THIOESTER DEHYDRATASE TYPE 2, MITOCHONDRIAL"/>
    <property type="match status" value="1"/>
</dbReference>
<evidence type="ECO:0000313" key="3">
    <source>
        <dbReference type="EMBL" id="KAK9848574.1"/>
    </source>
</evidence>
<dbReference type="AlphaFoldDB" id="A0AAW1SNU5"/>
<comment type="caution">
    <text evidence="3">The sequence shown here is derived from an EMBL/GenBank/DDBJ whole genome shotgun (WGS) entry which is preliminary data.</text>
</comment>
<dbReference type="Proteomes" id="UP001485043">
    <property type="component" value="Unassembled WGS sequence"/>
</dbReference>
<organism evidence="3 4">
    <name type="scientific">Apatococcus fuscideae</name>
    <dbReference type="NCBI Taxonomy" id="2026836"/>
    <lineage>
        <taxon>Eukaryota</taxon>
        <taxon>Viridiplantae</taxon>
        <taxon>Chlorophyta</taxon>
        <taxon>core chlorophytes</taxon>
        <taxon>Trebouxiophyceae</taxon>
        <taxon>Chlorellales</taxon>
        <taxon>Chlorellaceae</taxon>
        <taxon>Apatococcus</taxon>
    </lineage>
</organism>
<keyword evidence="4" id="KW-1185">Reference proteome</keyword>
<evidence type="ECO:0000313" key="4">
    <source>
        <dbReference type="Proteomes" id="UP001485043"/>
    </source>
</evidence>